<proteinExistence type="predicted"/>
<gene>
    <name evidence="1" type="ORF">M752DRAFT_72437</name>
</gene>
<organism evidence="1 2">
    <name type="scientific">Aspergillus phoenicis ATCC 13157</name>
    <dbReference type="NCBI Taxonomy" id="1353007"/>
    <lineage>
        <taxon>Eukaryota</taxon>
        <taxon>Fungi</taxon>
        <taxon>Dikarya</taxon>
        <taxon>Ascomycota</taxon>
        <taxon>Pezizomycotina</taxon>
        <taxon>Eurotiomycetes</taxon>
        <taxon>Eurotiomycetidae</taxon>
        <taxon>Eurotiales</taxon>
        <taxon>Aspergillaceae</taxon>
        <taxon>Aspergillus</taxon>
    </lineage>
</organism>
<accession>A0A370PZJ1</accession>
<protein>
    <submittedName>
        <fullName evidence="1">Uncharacterized protein</fullName>
    </submittedName>
</protein>
<sequence length="149" mass="16391">MTLSANPSGWIQSRLSSVSFDRRNCWKLERCVCVGGYGVEIDGIDPTTGRVSASSTVPLNQPPPHCLLGLRADSPTRKSCSRRPDQSPYDQFSFFLRIFSLCFVPVIPSGTFRPRAHRLDISSALLPSRQTPALGGEFFLSMSAILART</sequence>
<dbReference type="Proteomes" id="UP000254937">
    <property type="component" value="Unassembled WGS sequence"/>
</dbReference>
<keyword evidence="2" id="KW-1185">Reference proteome</keyword>
<evidence type="ECO:0000313" key="2">
    <source>
        <dbReference type="Proteomes" id="UP000254937"/>
    </source>
</evidence>
<dbReference type="EMBL" id="KZ851845">
    <property type="protein sequence ID" value="RDK47314.1"/>
    <property type="molecule type" value="Genomic_DNA"/>
</dbReference>
<reference evidence="1 2" key="1">
    <citation type="submission" date="2018-07" db="EMBL/GenBank/DDBJ databases">
        <title>Section-level genome sequencing of Aspergillus section Nigri to investigate inter- and intra-species variation.</title>
        <authorList>
            <consortium name="DOE Joint Genome Institute"/>
            <person name="Vesth T.C."/>
            <person name="Nybo J.L."/>
            <person name="Theobald S."/>
            <person name="Frisvad J.C."/>
            <person name="Larsen T.O."/>
            <person name="Nielsen K.F."/>
            <person name="Hoof J.B."/>
            <person name="Brandl J."/>
            <person name="Salamov A."/>
            <person name="Riley R."/>
            <person name="Gladden J.M."/>
            <person name="Phatale P."/>
            <person name="Nielsen M.T."/>
            <person name="Lyhne E.K."/>
            <person name="Kogle M.E."/>
            <person name="Strasser K."/>
            <person name="McDonnell E."/>
            <person name="Barry K."/>
            <person name="Clum A."/>
            <person name="Chen C."/>
            <person name="Nolan M."/>
            <person name="Sandor L."/>
            <person name="Kuo A."/>
            <person name="Lipzen A."/>
            <person name="Hainaut M."/>
            <person name="Drula E."/>
            <person name="Tsang A."/>
            <person name="Magnuson J.K."/>
            <person name="Henrissat B."/>
            <person name="Wiebenga A."/>
            <person name="Simmons B.A."/>
            <person name="Makela M.R."/>
            <person name="De vries R.P."/>
            <person name="Grigoriev I.V."/>
            <person name="Mortensen U.H."/>
            <person name="Baker S.E."/>
            <person name="Andersen M.R."/>
        </authorList>
    </citation>
    <scope>NUCLEOTIDE SEQUENCE [LARGE SCALE GENOMIC DNA]</scope>
    <source>
        <strain evidence="1 2">ATCC 13157</strain>
    </source>
</reference>
<dbReference type="AlphaFoldDB" id="A0A370PZJ1"/>
<name>A0A370PZJ1_ASPPH</name>
<evidence type="ECO:0000313" key="1">
    <source>
        <dbReference type="EMBL" id="RDK47314.1"/>
    </source>
</evidence>